<dbReference type="PANTHER" id="PTHR24185">
    <property type="entry name" value="CALCIUM-INDEPENDENT PHOSPHOLIPASE A2-GAMMA"/>
    <property type="match status" value="1"/>
</dbReference>
<feature type="active site" description="Proton acceptor" evidence="4">
    <location>
        <position position="267"/>
    </location>
</feature>
<evidence type="ECO:0000256" key="2">
    <source>
        <dbReference type="ARBA" id="ARBA00022963"/>
    </source>
</evidence>
<name>A0A9P9IVE7_9HYPO</name>
<organism evidence="7 8">
    <name type="scientific">Dactylonectria estremocensis</name>
    <dbReference type="NCBI Taxonomy" id="1079267"/>
    <lineage>
        <taxon>Eukaryota</taxon>
        <taxon>Fungi</taxon>
        <taxon>Dikarya</taxon>
        <taxon>Ascomycota</taxon>
        <taxon>Pezizomycotina</taxon>
        <taxon>Sordariomycetes</taxon>
        <taxon>Hypocreomycetidae</taxon>
        <taxon>Hypocreales</taxon>
        <taxon>Nectriaceae</taxon>
        <taxon>Dactylonectria</taxon>
    </lineage>
</organism>
<feature type="region of interest" description="Disordered" evidence="5">
    <location>
        <begin position="490"/>
        <end position="515"/>
    </location>
</feature>
<feature type="compositionally biased region" description="Polar residues" evidence="5">
    <location>
        <begin position="505"/>
        <end position="515"/>
    </location>
</feature>
<evidence type="ECO:0000256" key="5">
    <source>
        <dbReference type="SAM" id="MobiDB-lite"/>
    </source>
</evidence>
<evidence type="ECO:0000256" key="3">
    <source>
        <dbReference type="ARBA" id="ARBA00023098"/>
    </source>
</evidence>
<evidence type="ECO:0000313" key="8">
    <source>
        <dbReference type="Proteomes" id="UP000717696"/>
    </source>
</evidence>
<accession>A0A9P9IVE7</accession>
<evidence type="ECO:0000256" key="1">
    <source>
        <dbReference type="ARBA" id="ARBA00022801"/>
    </source>
</evidence>
<dbReference type="GO" id="GO:0016740">
    <property type="term" value="F:transferase activity"/>
    <property type="evidence" value="ECO:0007669"/>
    <property type="project" value="UniProtKB-KW"/>
</dbReference>
<dbReference type="InterPro" id="IPR002641">
    <property type="entry name" value="PNPLA_dom"/>
</dbReference>
<dbReference type="AlphaFoldDB" id="A0A9P9IVE7"/>
<feature type="compositionally biased region" description="Basic and acidic residues" evidence="5">
    <location>
        <begin position="490"/>
        <end position="504"/>
    </location>
</feature>
<comment type="caution">
    <text evidence="7">The sequence shown here is derived from an EMBL/GenBank/DDBJ whole genome shotgun (WGS) entry which is preliminary data.</text>
</comment>
<keyword evidence="3 4" id="KW-0443">Lipid metabolism</keyword>
<feature type="short sequence motif" description="GXSXG" evidence="4">
    <location>
        <begin position="96"/>
        <end position="100"/>
    </location>
</feature>
<feature type="short sequence motif" description="GXGXXG" evidence="4">
    <location>
        <begin position="38"/>
        <end position="43"/>
    </location>
</feature>
<dbReference type="SUPFAM" id="SSF52151">
    <property type="entry name" value="FabD/lysophospholipase-like"/>
    <property type="match status" value="1"/>
</dbReference>
<dbReference type="PROSITE" id="PS51635">
    <property type="entry name" value="PNPLA"/>
    <property type="match status" value="1"/>
</dbReference>
<dbReference type="OrthoDB" id="626167at2759"/>
<dbReference type="GO" id="GO:0016020">
    <property type="term" value="C:membrane"/>
    <property type="evidence" value="ECO:0007669"/>
    <property type="project" value="TreeGrafter"/>
</dbReference>
<dbReference type="GO" id="GO:0016042">
    <property type="term" value="P:lipid catabolic process"/>
    <property type="evidence" value="ECO:0007669"/>
    <property type="project" value="UniProtKB-UniRule"/>
</dbReference>
<dbReference type="EMBL" id="JAGMUU010000016">
    <property type="protein sequence ID" value="KAH7136983.1"/>
    <property type="molecule type" value="Genomic_DNA"/>
</dbReference>
<proteinExistence type="predicted"/>
<protein>
    <submittedName>
        <fullName evidence="7">Acyl transferase/acyl hydrolase/lysophospholipase</fullName>
    </submittedName>
</protein>
<feature type="short sequence motif" description="DGA/G" evidence="4">
    <location>
        <begin position="267"/>
        <end position="269"/>
    </location>
</feature>
<dbReference type="Proteomes" id="UP000717696">
    <property type="component" value="Unassembled WGS sequence"/>
</dbReference>
<evidence type="ECO:0000313" key="7">
    <source>
        <dbReference type="EMBL" id="KAH7136983.1"/>
    </source>
</evidence>
<feature type="active site" description="Nucleophile" evidence="4">
    <location>
        <position position="98"/>
    </location>
</feature>
<dbReference type="PANTHER" id="PTHR24185:SF1">
    <property type="entry name" value="CALCIUM-INDEPENDENT PHOSPHOLIPASE A2-GAMMA"/>
    <property type="match status" value="1"/>
</dbReference>
<evidence type="ECO:0000256" key="4">
    <source>
        <dbReference type="PROSITE-ProRule" id="PRU01161"/>
    </source>
</evidence>
<keyword evidence="8" id="KW-1185">Reference proteome</keyword>
<dbReference type="InterPro" id="IPR016035">
    <property type="entry name" value="Acyl_Trfase/lysoPLipase"/>
</dbReference>
<sequence length="515" mass="58778">MSTSSGSDPKPIRRAATNAFQDKAQRAPWEPIVLSLDGGGIKGLSELFILLKITERIKELIVEGLSEGGNIKDDELFAFLRDPILLPCYFFDFMVGTSTGGLIAVMLGRLRMSVPDAIKAYWCLGNDIFWPRPIIGRFSSTKLRQAILRVIEHNCGCHEREEECHDMEPLGQYDYAEVNDIDYHRNPSLQNFTCKVALVAQRKEVGSQNVHLFRSYNFTRRPDRGPTQRNPETIGENHPRVWEACRATSAAPLNFRKMAIGTDKFIDGGAGNNNPCDLAWNEAMLMLTPINQEPDTEPNNRTPAAMVSLGCGEKRKHTLFGNQFSLSYVRKAWLLGKSKITDAEPVHIHMRDRVRENGSDYFRFSVKQTRGDHGNNGLSGIELADCKRESQRPWPGSFTQPQAPVESTGLPEWYTQLQTEASQQEEERRKGGFKPEKYWYTTFDTIFTRTEQYCTDRDVRKEIDKCANLLLTYARERQANDPERWKCLVSHPHPDHPSYLESTRRPNSNNEENGW</sequence>
<feature type="domain" description="PNPLA" evidence="6">
    <location>
        <begin position="34"/>
        <end position="280"/>
    </location>
</feature>
<keyword evidence="2 4" id="KW-0442">Lipid degradation</keyword>
<dbReference type="GO" id="GO:0046486">
    <property type="term" value="P:glycerolipid metabolic process"/>
    <property type="evidence" value="ECO:0007669"/>
    <property type="project" value="UniProtKB-ARBA"/>
</dbReference>
<gene>
    <name evidence="7" type="ORF">B0J13DRAFT_82954</name>
</gene>
<reference evidence="7" key="1">
    <citation type="journal article" date="2021" name="Nat. Commun.">
        <title>Genetic determinants of endophytism in the Arabidopsis root mycobiome.</title>
        <authorList>
            <person name="Mesny F."/>
            <person name="Miyauchi S."/>
            <person name="Thiergart T."/>
            <person name="Pickel B."/>
            <person name="Atanasova L."/>
            <person name="Karlsson M."/>
            <person name="Huettel B."/>
            <person name="Barry K.W."/>
            <person name="Haridas S."/>
            <person name="Chen C."/>
            <person name="Bauer D."/>
            <person name="Andreopoulos W."/>
            <person name="Pangilinan J."/>
            <person name="LaButti K."/>
            <person name="Riley R."/>
            <person name="Lipzen A."/>
            <person name="Clum A."/>
            <person name="Drula E."/>
            <person name="Henrissat B."/>
            <person name="Kohler A."/>
            <person name="Grigoriev I.V."/>
            <person name="Martin F.M."/>
            <person name="Hacquard S."/>
        </authorList>
    </citation>
    <scope>NUCLEOTIDE SEQUENCE</scope>
    <source>
        <strain evidence="7">MPI-CAGE-AT-0021</strain>
    </source>
</reference>
<dbReference type="Pfam" id="PF01734">
    <property type="entry name" value="Patatin"/>
    <property type="match status" value="1"/>
</dbReference>
<dbReference type="GO" id="GO:0019369">
    <property type="term" value="P:arachidonate metabolic process"/>
    <property type="evidence" value="ECO:0007669"/>
    <property type="project" value="TreeGrafter"/>
</dbReference>
<dbReference type="GO" id="GO:0047499">
    <property type="term" value="F:calcium-independent phospholipase A2 activity"/>
    <property type="evidence" value="ECO:0007669"/>
    <property type="project" value="TreeGrafter"/>
</dbReference>
<evidence type="ECO:0000259" key="6">
    <source>
        <dbReference type="PROSITE" id="PS51635"/>
    </source>
</evidence>
<dbReference type="Gene3D" id="3.40.1090.10">
    <property type="entry name" value="Cytosolic phospholipase A2 catalytic domain"/>
    <property type="match status" value="1"/>
</dbReference>
<keyword evidence="7" id="KW-0808">Transferase</keyword>
<keyword evidence="1 4" id="KW-0378">Hydrolase</keyword>